<dbReference type="InterPro" id="IPR004814">
    <property type="entry name" value="Oligopep_transpt"/>
</dbReference>
<dbReference type="NCBIfam" id="TIGR00728">
    <property type="entry name" value="OPT_sfam"/>
    <property type="match status" value="1"/>
</dbReference>
<feature type="transmembrane region" description="Helical" evidence="6">
    <location>
        <begin position="416"/>
        <end position="434"/>
    </location>
</feature>
<keyword evidence="5 6" id="KW-0472">Membrane</keyword>
<feature type="transmembrane region" description="Helical" evidence="6">
    <location>
        <begin position="505"/>
        <end position="528"/>
    </location>
</feature>
<evidence type="ECO:0000313" key="8">
    <source>
        <dbReference type="Proteomes" id="UP001208567"/>
    </source>
</evidence>
<feature type="transmembrane region" description="Helical" evidence="6">
    <location>
        <begin position="33"/>
        <end position="51"/>
    </location>
</feature>
<feature type="transmembrane region" description="Helical" evidence="6">
    <location>
        <begin position="283"/>
        <end position="301"/>
    </location>
</feature>
<feature type="transmembrane region" description="Helical" evidence="6">
    <location>
        <begin position="97"/>
        <end position="116"/>
    </location>
</feature>
<evidence type="ECO:0000256" key="1">
    <source>
        <dbReference type="ARBA" id="ARBA00004141"/>
    </source>
</evidence>
<evidence type="ECO:0000256" key="5">
    <source>
        <dbReference type="ARBA" id="ARBA00023136"/>
    </source>
</evidence>
<dbReference type="PANTHER" id="PTHR31645:SF0">
    <property type="entry name" value="OLIGOPEPTIDE TRANSPORTER YGL114W-RELATED"/>
    <property type="match status" value="1"/>
</dbReference>
<feature type="transmembrane region" description="Helical" evidence="6">
    <location>
        <begin position="219"/>
        <end position="239"/>
    </location>
</feature>
<feature type="transmembrane region" description="Helical" evidence="6">
    <location>
        <begin position="334"/>
        <end position="351"/>
    </location>
</feature>
<feature type="transmembrane region" description="Helical" evidence="6">
    <location>
        <begin position="616"/>
        <end position="634"/>
    </location>
</feature>
<dbReference type="PANTHER" id="PTHR31645">
    <property type="entry name" value="OLIGOPEPTIDE TRANSPORTER YGL114W-RELATED"/>
    <property type="match status" value="1"/>
</dbReference>
<dbReference type="InterPro" id="IPR045035">
    <property type="entry name" value="YSL-like"/>
</dbReference>
<dbReference type="RefSeq" id="WP_264849198.1">
    <property type="nucleotide sequence ID" value="NZ_BRXR01000001.1"/>
</dbReference>
<gene>
    <name evidence="7" type="ORF">bsdE14_13340</name>
</gene>
<evidence type="ECO:0000256" key="6">
    <source>
        <dbReference type="SAM" id="Phobius"/>
    </source>
</evidence>
<evidence type="ECO:0000256" key="3">
    <source>
        <dbReference type="ARBA" id="ARBA00022692"/>
    </source>
</evidence>
<comment type="caution">
    <text evidence="7">The sequence shown here is derived from an EMBL/GenBank/DDBJ whole genome shotgun (WGS) entry which is preliminary data.</text>
</comment>
<sequence length="641" mass="66363">MAEKKGLSHAAYGGIKGEDYVPYVSTSEAVPELTAGSIIIGCIFAVLFGAANTYLGLKVGMTIAAGIPAAILATAVFKGAAGKNPILQSNVAQSMAAMGESLAGGLIFTIPAVLILKMELTLTTIIIVAILGGLLGILFVVPLRRYLIVEEHGNLVYPESMATSEVLVTSSAGGAGLKTMLTGLVAGGGFKLLGGGFKLFSEEPEWAIKGLNTSFGVNVYASLVGVGYIVGLEIALYMFSGALVAWFGIIPLIKYVGAGLTAPLFPSADIIAKMGPSAIWSKYVRYIGAGAVAAGGFISIAKSMPTIVKSFKSAMSGIGAKGGNQKRTDIDVPMTWVIGGAALVFMLSWLLPMTQGTFVSGLLVVIFSFFFAVVSARLVGIIGTSNNPISGMTIASLLLITAILKATNLIGNRGMFVSLIAGSIVCVAIAIAGGAAQSLKTTYIMGGTPKHIEIAMFAGVVLSSIAIGAIILMLNKTYGMGTEQIAAPQATIMSMVVKGIMNAELPWTLVVAGAAFGIMAELMGIPVLPFALGLYLPIGLSTGVLVGGIIRWLTDLKYKKDEELLKNKTERGVLLCSGLIAGESIIGIVIAVFAMAKLDTAVGFGAKIAPWLTESPWPAGIVLLILAVWVYSFITKNEKTA</sequence>
<protein>
    <submittedName>
        <fullName evidence="7">Oligopeptide transporter, OPT family protein</fullName>
    </submittedName>
</protein>
<evidence type="ECO:0000256" key="4">
    <source>
        <dbReference type="ARBA" id="ARBA00022989"/>
    </source>
</evidence>
<proteinExistence type="predicted"/>
<accession>A0ABQ5N3Z2</accession>
<feature type="transmembrane region" description="Helical" evidence="6">
    <location>
        <begin position="122"/>
        <end position="141"/>
    </location>
</feature>
<reference evidence="7 8" key="1">
    <citation type="journal article" date="2024" name="Int. J. Syst. Evol. Microbiol.">
        <title>Clostridium omnivorum sp. nov., isolated from anoxic soil under the treatment of reductive soil disinfestation.</title>
        <authorList>
            <person name="Ueki A."/>
            <person name="Tonouchi A."/>
            <person name="Kaku N."/>
            <person name="Honma S."/>
            <person name="Ueki K."/>
        </authorList>
    </citation>
    <scope>NUCLEOTIDE SEQUENCE [LARGE SCALE GENOMIC DNA]</scope>
    <source>
        <strain evidence="7 8">E14</strain>
    </source>
</reference>
<feature type="transmembrane region" description="Helical" evidence="6">
    <location>
        <begin position="57"/>
        <end position="77"/>
    </location>
</feature>
<feature type="transmembrane region" description="Helical" evidence="6">
    <location>
        <begin position="573"/>
        <end position="596"/>
    </location>
</feature>
<dbReference type="NCBIfam" id="TIGR00733">
    <property type="entry name" value="OPT family oligopeptide transporter"/>
    <property type="match status" value="1"/>
</dbReference>
<name>A0ABQ5N3Z2_9CLOT</name>
<dbReference type="Proteomes" id="UP001208567">
    <property type="component" value="Unassembled WGS sequence"/>
</dbReference>
<comment type="subcellular location">
    <subcellularLocation>
        <location evidence="1">Membrane</location>
        <topology evidence="1">Multi-pass membrane protein</topology>
    </subcellularLocation>
</comment>
<keyword evidence="4 6" id="KW-1133">Transmembrane helix</keyword>
<dbReference type="EMBL" id="BRXR01000001">
    <property type="protein sequence ID" value="GLC29924.1"/>
    <property type="molecule type" value="Genomic_DNA"/>
</dbReference>
<dbReference type="Pfam" id="PF03169">
    <property type="entry name" value="OPT"/>
    <property type="match status" value="1"/>
</dbReference>
<feature type="transmembrane region" description="Helical" evidence="6">
    <location>
        <begin position="534"/>
        <end position="553"/>
    </location>
</feature>
<feature type="transmembrane region" description="Helical" evidence="6">
    <location>
        <begin position="245"/>
        <end position="271"/>
    </location>
</feature>
<keyword evidence="2" id="KW-0813">Transport</keyword>
<feature type="transmembrane region" description="Helical" evidence="6">
    <location>
        <begin position="388"/>
        <end position="404"/>
    </location>
</feature>
<dbReference type="InterPro" id="IPR004813">
    <property type="entry name" value="OPT"/>
</dbReference>
<feature type="transmembrane region" description="Helical" evidence="6">
    <location>
        <begin position="358"/>
        <end position="382"/>
    </location>
</feature>
<keyword evidence="3 6" id="KW-0812">Transmembrane</keyword>
<evidence type="ECO:0000313" key="7">
    <source>
        <dbReference type="EMBL" id="GLC29924.1"/>
    </source>
</evidence>
<feature type="transmembrane region" description="Helical" evidence="6">
    <location>
        <begin position="454"/>
        <end position="474"/>
    </location>
</feature>
<evidence type="ECO:0000256" key="2">
    <source>
        <dbReference type="ARBA" id="ARBA00022448"/>
    </source>
</evidence>
<organism evidence="7 8">
    <name type="scientific">Clostridium omnivorum</name>
    <dbReference type="NCBI Taxonomy" id="1604902"/>
    <lineage>
        <taxon>Bacteria</taxon>
        <taxon>Bacillati</taxon>
        <taxon>Bacillota</taxon>
        <taxon>Clostridia</taxon>
        <taxon>Eubacteriales</taxon>
        <taxon>Clostridiaceae</taxon>
        <taxon>Clostridium</taxon>
    </lineage>
</organism>
<keyword evidence="8" id="KW-1185">Reference proteome</keyword>